<dbReference type="Gene3D" id="3.30.700.10">
    <property type="entry name" value="Glycoprotein, Type 4 Pilin"/>
    <property type="match status" value="1"/>
</dbReference>
<dbReference type="RefSeq" id="WP_189611597.1">
    <property type="nucleotide sequence ID" value="NZ_BMXR01000010.1"/>
</dbReference>
<keyword evidence="2" id="KW-1185">Reference proteome</keyword>
<comment type="caution">
    <text evidence="1">The sequence shown here is derived from an EMBL/GenBank/DDBJ whole genome shotgun (WGS) entry which is preliminary data.</text>
</comment>
<name>A0A918KK03_9GAMM</name>
<protein>
    <submittedName>
        <fullName evidence="1">Uncharacterized protein</fullName>
    </submittedName>
</protein>
<dbReference type="AlphaFoldDB" id="A0A918KK03"/>
<organism evidence="1 2">
    <name type="scientific">Saccharospirillum salsuginis</name>
    <dbReference type="NCBI Taxonomy" id="418750"/>
    <lineage>
        <taxon>Bacteria</taxon>
        <taxon>Pseudomonadati</taxon>
        <taxon>Pseudomonadota</taxon>
        <taxon>Gammaproteobacteria</taxon>
        <taxon>Oceanospirillales</taxon>
        <taxon>Saccharospirillaceae</taxon>
        <taxon>Saccharospirillum</taxon>
    </lineage>
</organism>
<gene>
    <name evidence="1" type="ORF">GCM10007392_37610</name>
</gene>
<dbReference type="EMBL" id="BMXR01000010">
    <property type="protein sequence ID" value="GGX66415.1"/>
    <property type="molecule type" value="Genomic_DNA"/>
</dbReference>
<dbReference type="Proteomes" id="UP000626148">
    <property type="component" value="Unassembled WGS sequence"/>
</dbReference>
<dbReference type="SUPFAM" id="SSF54523">
    <property type="entry name" value="Pili subunits"/>
    <property type="match status" value="1"/>
</dbReference>
<proteinExistence type="predicted"/>
<evidence type="ECO:0000313" key="2">
    <source>
        <dbReference type="Proteomes" id="UP000626148"/>
    </source>
</evidence>
<reference evidence="1" key="2">
    <citation type="submission" date="2020-09" db="EMBL/GenBank/DDBJ databases">
        <authorList>
            <person name="Sun Q."/>
            <person name="Kim S."/>
        </authorList>
    </citation>
    <scope>NUCLEOTIDE SEQUENCE</scope>
    <source>
        <strain evidence="1">KCTC 22169</strain>
    </source>
</reference>
<reference evidence="1" key="1">
    <citation type="journal article" date="2014" name="Int. J. Syst. Evol. Microbiol.">
        <title>Complete genome sequence of Corynebacterium casei LMG S-19264T (=DSM 44701T), isolated from a smear-ripened cheese.</title>
        <authorList>
            <consortium name="US DOE Joint Genome Institute (JGI-PGF)"/>
            <person name="Walter F."/>
            <person name="Albersmeier A."/>
            <person name="Kalinowski J."/>
            <person name="Ruckert C."/>
        </authorList>
    </citation>
    <scope>NUCLEOTIDE SEQUENCE</scope>
    <source>
        <strain evidence="1">KCTC 22169</strain>
    </source>
</reference>
<accession>A0A918KK03</accession>
<sequence>MMAFTPAHQRAWPETSTVSAAVDYQDQAIRLEFGYENHPIELIQASPMAGVAMVGILSAIAIPAYQDYVERAEALSD</sequence>
<dbReference type="InterPro" id="IPR045584">
    <property type="entry name" value="Pilin-like"/>
</dbReference>
<evidence type="ECO:0000313" key="1">
    <source>
        <dbReference type="EMBL" id="GGX66415.1"/>
    </source>
</evidence>